<dbReference type="InterPro" id="IPR014794">
    <property type="entry name" value="DUF1779"/>
</dbReference>
<gene>
    <name evidence="1" type="ORF">FLT43_22950</name>
</gene>
<organism evidence="1 2">
    <name type="scientific">Paenibacillus thiaminolyticus</name>
    <name type="common">Bacillus thiaminolyticus</name>
    <dbReference type="NCBI Taxonomy" id="49283"/>
    <lineage>
        <taxon>Bacteria</taxon>
        <taxon>Bacillati</taxon>
        <taxon>Bacillota</taxon>
        <taxon>Bacilli</taxon>
        <taxon>Bacillales</taxon>
        <taxon>Paenibacillaceae</taxon>
        <taxon>Paenibacillus</taxon>
    </lineage>
</organism>
<sequence length="263" mass="28606">MEAVTVRLVRRTKTPVIGLLLLALCGAVAAAWSSDAWKPAPSAIAPASSEVAKRLQMLWVLAELSGERKFSSAITVQGSFLAEEGLAAEVDRWRREAGIMSTLDPRQERGRKVYRGTYNTAPYQGDVLLFQENDGRIYYTVKLSAEAKGGMARTAEEAERLLRQLGEAKIGADWNATVRAATGASLTDGFAAAEKALAEWGTAVPLDRYEDDRTISVTYETDYMGAGVAMKGRQANLQVAAHEDRERGETRLSFGTPLIAGEY</sequence>
<dbReference type="SUPFAM" id="SSF143842">
    <property type="entry name" value="YwmB-like"/>
    <property type="match status" value="1"/>
</dbReference>
<accession>A0AAP9E0G6</accession>
<evidence type="ECO:0000313" key="1">
    <source>
        <dbReference type="EMBL" id="QDM47445.1"/>
    </source>
</evidence>
<dbReference type="Pfam" id="PF08680">
    <property type="entry name" value="DUF1779"/>
    <property type="match status" value="1"/>
</dbReference>
<proteinExistence type="predicted"/>
<dbReference type="EMBL" id="CP041405">
    <property type="protein sequence ID" value="QDM47445.1"/>
    <property type="molecule type" value="Genomic_DNA"/>
</dbReference>
<dbReference type="AlphaFoldDB" id="A0AAP9E0G6"/>
<protein>
    <recommendedName>
        <fullName evidence="3">TATA-box binding protein</fullName>
    </recommendedName>
</protein>
<dbReference type="Proteomes" id="UP000315377">
    <property type="component" value="Chromosome"/>
</dbReference>
<evidence type="ECO:0000313" key="2">
    <source>
        <dbReference type="Proteomes" id="UP000315377"/>
    </source>
</evidence>
<dbReference type="Gene3D" id="3.30.360.40">
    <property type="entry name" value="YwmB-like"/>
    <property type="match status" value="1"/>
</dbReference>
<dbReference type="InterPro" id="IPR036209">
    <property type="entry name" value="YwmB-like_sf"/>
</dbReference>
<name>A0AAP9E0G6_PANTH</name>
<evidence type="ECO:0008006" key="3">
    <source>
        <dbReference type="Google" id="ProtNLM"/>
    </source>
</evidence>
<reference evidence="1 2" key="1">
    <citation type="submission" date="2019-07" db="EMBL/GenBank/DDBJ databases">
        <title>Paenibacillus thiaminolyticus NRRL B-4156.</title>
        <authorList>
            <person name="Hehnly C."/>
            <person name="Zhang L."/>
        </authorList>
    </citation>
    <scope>NUCLEOTIDE SEQUENCE [LARGE SCALE GENOMIC DNA]</scope>
    <source>
        <strain evidence="1 2">NRRL B-4156</strain>
    </source>
</reference>